<dbReference type="OMA" id="ISSNCRC"/>
<proteinExistence type="inferred from homology"/>
<dbReference type="Proteomes" id="UP000015105">
    <property type="component" value="Chromosome 7D"/>
</dbReference>
<dbReference type="CDD" id="cd00261">
    <property type="entry name" value="AAI_SS"/>
    <property type="match status" value="1"/>
</dbReference>
<dbReference type="OrthoDB" id="664799at2759"/>
<dbReference type="GO" id="GO:0005576">
    <property type="term" value="C:extracellular region"/>
    <property type="evidence" value="ECO:0007669"/>
    <property type="project" value="UniProtKB-SubCell"/>
</dbReference>
<dbReference type="AlphaFoldDB" id="A0A453QM72"/>
<evidence type="ECO:0000313" key="7">
    <source>
        <dbReference type="EnsemblPlants" id="AET7Gv20230500.1"/>
    </source>
</evidence>
<evidence type="ECO:0000256" key="1">
    <source>
        <dbReference type="ARBA" id="ARBA00004613"/>
    </source>
</evidence>
<dbReference type="PROSITE" id="PS00426">
    <property type="entry name" value="CEREAL_TRYP_AMYL_INH"/>
    <property type="match status" value="1"/>
</dbReference>
<feature type="transmembrane region" description="Helical" evidence="5">
    <location>
        <begin position="33"/>
        <end position="53"/>
    </location>
</feature>
<dbReference type="SUPFAM" id="SSF47699">
    <property type="entry name" value="Bifunctional inhibitor/lipid-transfer protein/seed storage 2S albumin"/>
    <property type="match status" value="1"/>
</dbReference>
<dbReference type="InterPro" id="IPR016140">
    <property type="entry name" value="Bifunc_inhib/LTP/seed_store"/>
</dbReference>
<reference evidence="7" key="4">
    <citation type="submission" date="2019-03" db="UniProtKB">
        <authorList>
            <consortium name="EnsemblPlants"/>
        </authorList>
    </citation>
    <scope>IDENTIFICATION</scope>
</reference>
<evidence type="ECO:0000256" key="3">
    <source>
        <dbReference type="ARBA" id="ARBA00022525"/>
    </source>
</evidence>
<comment type="subcellular location">
    <subcellularLocation>
        <location evidence="1">Secreted</location>
    </subcellularLocation>
</comment>
<reference evidence="7" key="5">
    <citation type="journal article" date="2021" name="G3 (Bethesda)">
        <title>Aegilops tauschii genome assembly Aet v5.0 features greater sequence contiguity and improved annotation.</title>
        <authorList>
            <person name="Wang L."/>
            <person name="Zhu T."/>
            <person name="Rodriguez J.C."/>
            <person name="Deal K.R."/>
            <person name="Dubcovsky J."/>
            <person name="McGuire P.E."/>
            <person name="Lux T."/>
            <person name="Spannagl M."/>
            <person name="Mayer K.F.X."/>
            <person name="Baldrich P."/>
            <person name="Meyers B.C."/>
            <person name="Huo N."/>
            <person name="Gu Y.Q."/>
            <person name="Zhou H."/>
            <person name="Devos K.M."/>
            <person name="Bennetzen J.L."/>
            <person name="Unver T."/>
            <person name="Budak H."/>
            <person name="Gulick P.J."/>
            <person name="Galiba G."/>
            <person name="Kalapos B."/>
            <person name="Nelson D.R."/>
            <person name="Li P."/>
            <person name="You F.M."/>
            <person name="Luo M.C."/>
            <person name="Dvorak J."/>
        </authorList>
    </citation>
    <scope>NUCLEOTIDE SEQUENCE [LARGE SCALE GENOMIC DNA]</scope>
    <source>
        <strain evidence="7">cv. AL8/78</strain>
    </source>
</reference>
<evidence type="ECO:0000256" key="5">
    <source>
        <dbReference type="SAM" id="Phobius"/>
    </source>
</evidence>
<dbReference type="PANTHER" id="PTHR34481:SF10">
    <property type="entry name" value="CHYMOTRYPSIN INHIBITOR WCI"/>
    <property type="match status" value="1"/>
</dbReference>
<dbReference type="STRING" id="200361.A0A453QM72"/>
<evidence type="ECO:0000256" key="2">
    <source>
        <dbReference type="ARBA" id="ARBA00007107"/>
    </source>
</evidence>
<evidence type="ECO:0000256" key="4">
    <source>
        <dbReference type="SAM" id="MobiDB-lite"/>
    </source>
</evidence>
<evidence type="ECO:0000313" key="8">
    <source>
        <dbReference type="Proteomes" id="UP000015105"/>
    </source>
</evidence>
<feature type="domain" description="Bifunctional inhibitor/plant lipid transfer protein/seed storage helical" evidence="6">
    <location>
        <begin position="55"/>
        <end position="165"/>
    </location>
</feature>
<sequence>MQTQAQLTSAVLHSTREEKTNQRPSMASCSQHLLSAVAIFSVLAAAATATSIYTCYEGVGLPVDPLQGCHYYVTSQTCGFVPLLPIEVMKDRCCRELAAISSNCRCEGLRVFIDRAFPPSQSQGGGPPQPPLAPRCPTEVKRDFARTLALPGQCNLPTIHGGPYCVFP</sequence>
<keyword evidence="3" id="KW-0964">Secreted</keyword>
<dbReference type="KEGG" id="ats:109768016"/>
<dbReference type="InterPro" id="IPR006106">
    <property type="entry name" value="Allergen/soft/tryp_amyl_inhib"/>
</dbReference>
<dbReference type="EnsemblPlants" id="AET7Gv20230500.1">
    <property type="protein sequence ID" value="AET7Gv20230500.1"/>
    <property type="gene ID" value="AET7Gv20230500"/>
</dbReference>
<comment type="similarity">
    <text evidence="2">Belongs to the protease inhibitor I6 (cereal trypsin/alpha-amylase inhibitor) family.</text>
</comment>
<feature type="region of interest" description="Disordered" evidence="4">
    <location>
        <begin position="1"/>
        <end position="24"/>
    </location>
</feature>
<reference evidence="8" key="2">
    <citation type="journal article" date="2017" name="Nat. Plants">
        <title>The Aegilops tauschii genome reveals multiple impacts of transposons.</title>
        <authorList>
            <person name="Zhao G."/>
            <person name="Zou C."/>
            <person name="Li K."/>
            <person name="Wang K."/>
            <person name="Li T."/>
            <person name="Gao L."/>
            <person name="Zhang X."/>
            <person name="Wang H."/>
            <person name="Yang Z."/>
            <person name="Liu X."/>
            <person name="Jiang W."/>
            <person name="Mao L."/>
            <person name="Kong X."/>
            <person name="Jiao Y."/>
            <person name="Jia J."/>
        </authorList>
    </citation>
    <scope>NUCLEOTIDE SEQUENCE [LARGE SCALE GENOMIC DNA]</scope>
    <source>
        <strain evidence="8">cv. AL8/78</strain>
    </source>
</reference>
<name>A0A453QM72_AEGTS</name>
<dbReference type="Gramene" id="AET7Gv20230500.1">
    <property type="protein sequence ID" value="AET7Gv20230500.1"/>
    <property type="gene ID" value="AET7Gv20230500"/>
</dbReference>
<reference evidence="8" key="1">
    <citation type="journal article" date="2014" name="Science">
        <title>Ancient hybridizations among the ancestral genomes of bread wheat.</title>
        <authorList>
            <consortium name="International Wheat Genome Sequencing Consortium,"/>
            <person name="Marcussen T."/>
            <person name="Sandve S.R."/>
            <person name="Heier L."/>
            <person name="Spannagl M."/>
            <person name="Pfeifer M."/>
            <person name="Jakobsen K.S."/>
            <person name="Wulff B.B."/>
            <person name="Steuernagel B."/>
            <person name="Mayer K.F."/>
            <person name="Olsen O.A."/>
        </authorList>
    </citation>
    <scope>NUCLEOTIDE SEQUENCE [LARGE SCALE GENOMIC DNA]</scope>
    <source>
        <strain evidence="8">cv. AL8/78</strain>
    </source>
</reference>
<evidence type="ECO:0000259" key="6">
    <source>
        <dbReference type="SMART" id="SM00499"/>
    </source>
</evidence>
<keyword evidence="5" id="KW-0472">Membrane</keyword>
<dbReference type="SMART" id="SM00499">
    <property type="entry name" value="AAI"/>
    <property type="match status" value="1"/>
</dbReference>
<dbReference type="GO" id="GO:0004867">
    <property type="term" value="F:serine-type endopeptidase inhibitor activity"/>
    <property type="evidence" value="ECO:0007669"/>
    <property type="project" value="InterPro"/>
</dbReference>
<dbReference type="InterPro" id="IPR036312">
    <property type="entry name" value="Bifun_inhib/LTP/seed_sf"/>
</dbReference>
<accession>A0A453QM72</accession>
<reference evidence="7" key="3">
    <citation type="journal article" date="2017" name="Nature">
        <title>Genome sequence of the progenitor of the wheat D genome Aegilops tauschii.</title>
        <authorList>
            <person name="Luo M.C."/>
            <person name="Gu Y.Q."/>
            <person name="Puiu D."/>
            <person name="Wang H."/>
            <person name="Twardziok S.O."/>
            <person name="Deal K.R."/>
            <person name="Huo N."/>
            <person name="Zhu T."/>
            <person name="Wang L."/>
            <person name="Wang Y."/>
            <person name="McGuire P.E."/>
            <person name="Liu S."/>
            <person name="Long H."/>
            <person name="Ramasamy R.K."/>
            <person name="Rodriguez J.C."/>
            <person name="Van S.L."/>
            <person name="Yuan L."/>
            <person name="Wang Z."/>
            <person name="Xia Z."/>
            <person name="Xiao L."/>
            <person name="Anderson O.D."/>
            <person name="Ouyang S."/>
            <person name="Liang Y."/>
            <person name="Zimin A.V."/>
            <person name="Pertea G."/>
            <person name="Qi P."/>
            <person name="Bennetzen J.L."/>
            <person name="Dai X."/>
            <person name="Dawson M.W."/>
            <person name="Muller H.G."/>
            <person name="Kugler K."/>
            <person name="Rivarola-Duarte L."/>
            <person name="Spannagl M."/>
            <person name="Mayer K.F.X."/>
            <person name="Lu F.H."/>
            <person name="Bevan M.W."/>
            <person name="Leroy P."/>
            <person name="Li P."/>
            <person name="You F.M."/>
            <person name="Sun Q."/>
            <person name="Liu Z."/>
            <person name="Lyons E."/>
            <person name="Wicker T."/>
            <person name="Salzberg S.L."/>
            <person name="Devos K.M."/>
            <person name="Dvorak J."/>
        </authorList>
    </citation>
    <scope>NUCLEOTIDE SEQUENCE [LARGE SCALE GENOMIC DNA]</scope>
    <source>
        <strain evidence="7">cv. AL8/78</strain>
    </source>
</reference>
<dbReference type="Gene3D" id="1.10.110.10">
    <property type="entry name" value="Plant lipid-transfer and hydrophobic proteins"/>
    <property type="match status" value="1"/>
</dbReference>
<keyword evidence="5" id="KW-0812">Transmembrane</keyword>
<keyword evidence="5" id="KW-1133">Transmembrane helix</keyword>
<keyword evidence="8" id="KW-1185">Reference proteome</keyword>
<dbReference type="InterPro" id="IPR006105">
    <property type="entry name" value="Allergen/tryp_amyl_inhib_CS"/>
</dbReference>
<feature type="compositionally biased region" description="Polar residues" evidence="4">
    <location>
        <begin position="1"/>
        <end position="12"/>
    </location>
</feature>
<dbReference type="PRINTS" id="PR00808">
    <property type="entry name" value="AMLASEINHBTR"/>
</dbReference>
<protein>
    <recommendedName>
        <fullName evidence="6">Bifunctional inhibitor/plant lipid transfer protein/seed storage helical domain-containing protein</fullName>
    </recommendedName>
</protein>
<organism evidence="7 8">
    <name type="scientific">Aegilops tauschii subsp. strangulata</name>
    <name type="common">Goatgrass</name>
    <dbReference type="NCBI Taxonomy" id="200361"/>
    <lineage>
        <taxon>Eukaryota</taxon>
        <taxon>Viridiplantae</taxon>
        <taxon>Streptophyta</taxon>
        <taxon>Embryophyta</taxon>
        <taxon>Tracheophyta</taxon>
        <taxon>Spermatophyta</taxon>
        <taxon>Magnoliopsida</taxon>
        <taxon>Liliopsida</taxon>
        <taxon>Poales</taxon>
        <taxon>Poaceae</taxon>
        <taxon>BOP clade</taxon>
        <taxon>Pooideae</taxon>
        <taxon>Triticodae</taxon>
        <taxon>Triticeae</taxon>
        <taxon>Triticinae</taxon>
        <taxon>Aegilops</taxon>
    </lineage>
</organism>
<dbReference type="PANTHER" id="PTHR34481">
    <property type="entry name" value="TRYPSIN/FACTOR XIIA INHIBITOR-RELATED"/>
    <property type="match status" value="1"/>
</dbReference>
<dbReference type="Pfam" id="PF00234">
    <property type="entry name" value="Tryp_alpha_amyl"/>
    <property type="match status" value="1"/>
</dbReference>